<comment type="caution">
    <text evidence="3">The sequence shown here is derived from an EMBL/GenBank/DDBJ whole genome shotgun (WGS) entry which is preliminary data.</text>
</comment>
<keyword evidence="2" id="KW-0732">Signal</keyword>
<dbReference type="STRING" id="1429043.X474_06560"/>
<accession>A0A0D2JGD8</accession>
<protein>
    <recommendedName>
        <fullName evidence="5">Tripartite tricarboxylate transporter substrate binding protein</fullName>
    </recommendedName>
</protein>
<evidence type="ECO:0000313" key="4">
    <source>
        <dbReference type="Proteomes" id="UP000032233"/>
    </source>
</evidence>
<dbReference type="InterPro" id="IPR042100">
    <property type="entry name" value="Bug_dom1"/>
</dbReference>
<sequence length="323" mass="35622">MKKKSIAVLASCLVALTMMAGLAFADEYPTKPIKVFIPLPAGGTTDVFVRTIAPYMEKYLGQHMVLINKPGSGGAVALSTLNKAKPDGYTMSWANLPTLTTIPQMRKLTYNPKELVYIASPMHYDYVLYVRADAPWSNLQELLEYARKNPGKVTYGTPGLGTTNHLGVAWLANKENVQMRPIPFKGNPKSVAGLLGGHVQAVNTSTTASVSSFKAGKIKPLAILSEKRIPLTPDTKTLKEMGYDFFQFSCLGAVFPKGTPENIRKKMEQAIKYAVEQADVQKKAKDELYVSIDFLDGAKYQKLADQYWTVWGDILKTVGLKKF</sequence>
<dbReference type="Pfam" id="PF03401">
    <property type="entry name" value="TctC"/>
    <property type="match status" value="1"/>
</dbReference>
<evidence type="ECO:0000256" key="1">
    <source>
        <dbReference type="ARBA" id="ARBA00006987"/>
    </source>
</evidence>
<comment type="similarity">
    <text evidence="1">Belongs to the UPF0065 (bug) family.</text>
</comment>
<dbReference type="Proteomes" id="UP000032233">
    <property type="component" value="Unassembled WGS sequence"/>
</dbReference>
<dbReference type="PANTHER" id="PTHR42928">
    <property type="entry name" value="TRICARBOXYLATE-BINDING PROTEIN"/>
    <property type="match status" value="1"/>
</dbReference>
<dbReference type="InParanoid" id="A0A0D2JGD8"/>
<dbReference type="Gene3D" id="3.40.190.150">
    <property type="entry name" value="Bordetella uptake gene, domain 1"/>
    <property type="match status" value="1"/>
</dbReference>
<dbReference type="EMBL" id="AZAC01000008">
    <property type="protein sequence ID" value="KIX14801.1"/>
    <property type="molecule type" value="Genomic_DNA"/>
</dbReference>
<dbReference type="RefSeq" id="WP_052514908.1">
    <property type="nucleotide sequence ID" value="NZ_AZAC01000008.1"/>
</dbReference>
<proteinExistence type="inferred from homology"/>
<reference evidence="3 4" key="1">
    <citation type="submission" date="2013-11" db="EMBL/GenBank/DDBJ databases">
        <title>Metagenomic analysis of a methanogenic consortium involved in long chain n-alkane degradation.</title>
        <authorList>
            <person name="Davidova I.A."/>
            <person name="Callaghan A.V."/>
            <person name="Wawrik B."/>
            <person name="Pruitt S."/>
            <person name="Marks C."/>
            <person name="Duncan K.E."/>
            <person name="Suflita J.M."/>
        </authorList>
    </citation>
    <scope>NUCLEOTIDE SEQUENCE [LARGE SCALE GENOMIC DNA]</scope>
    <source>
        <strain evidence="3 4">SPR</strain>
    </source>
</reference>
<dbReference type="CDD" id="cd07012">
    <property type="entry name" value="PBP2_Bug_TTT"/>
    <property type="match status" value="1"/>
</dbReference>
<organism evidence="3 4">
    <name type="scientific">Dethiosulfatarculus sandiegensis</name>
    <dbReference type="NCBI Taxonomy" id="1429043"/>
    <lineage>
        <taxon>Bacteria</taxon>
        <taxon>Pseudomonadati</taxon>
        <taxon>Thermodesulfobacteriota</taxon>
        <taxon>Desulfarculia</taxon>
        <taxon>Desulfarculales</taxon>
        <taxon>Desulfarculaceae</taxon>
        <taxon>Dethiosulfatarculus</taxon>
    </lineage>
</organism>
<feature type="signal peptide" evidence="2">
    <location>
        <begin position="1"/>
        <end position="25"/>
    </location>
</feature>
<evidence type="ECO:0008006" key="5">
    <source>
        <dbReference type="Google" id="ProtNLM"/>
    </source>
</evidence>
<keyword evidence="4" id="KW-1185">Reference proteome</keyword>
<dbReference type="PIRSF" id="PIRSF017082">
    <property type="entry name" value="YflP"/>
    <property type="match status" value="1"/>
</dbReference>
<feature type="chain" id="PRO_5002261628" description="Tripartite tricarboxylate transporter substrate binding protein" evidence="2">
    <location>
        <begin position="26"/>
        <end position="323"/>
    </location>
</feature>
<gene>
    <name evidence="3" type="ORF">X474_06560</name>
</gene>
<evidence type="ECO:0000256" key="2">
    <source>
        <dbReference type="SAM" id="SignalP"/>
    </source>
</evidence>
<dbReference type="OrthoDB" id="8677378at2"/>
<name>A0A0D2JGD8_9BACT</name>
<dbReference type="Gene3D" id="3.40.190.10">
    <property type="entry name" value="Periplasmic binding protein-like II"/>
    <property type="match status" value="1"/>
</dbReference>
<evidence type="ECO:0000313" key="3">
    <source>
        <dbReference type="EMBL" id="KIX14801.1"/>
    </source>
</evidence>
<dbReference type="AlphaFoldDB" id="A0A0D2JGD8"/>
<dbReference type="PANTHER" id="PTHR42928:SF5">
    <property type="entry name" value="BLR1237 PROTEIN"/>
    <property type="match status" value="1"/>
</dbReference>
<dbReference type="SUPFAM" id="SSF53850">
    <property type="entry name" value="Periplasmic binding protein-like II"/>
    <property type="match status" value="1"/>
</dbReference>
<dbReference type="InterPro" id="IPR005064">
    <property type="entry name" value="BUG"/>
</dbReference>